<organism evidence="1 2">
    <name type="scientific">Chryseolinea serpens</name>
    <dbReference type="NCBI Taxonomy" id="947013"/>
    <lineage>
        <taxon>Bacteria</taxon>
        <taxon>Pseudomonadati</taxon>
        <taxon>Bacteroidota</taxon>
        <taxon>Cytophagia</taxon>
        <taxon>Cytophagales</taxon>
        <taxon>Fulvivirgaceae</taxon>
        <taxon>Chryseolinea</taxon>
    </lineage>
</organism>
<evidence type="ECO:0000313" key="2">
    <source>
        <dbReference type="Proteomes" id="UP000184212"/>
    </source>
</evidence>
<dbReference type="STRING" id="947013.SAMN04488109_3690"/>
<dbReference type="Proteomes" id="UP000184212">
    <property type="component" value="Unassembled WGS sequence"/>
</dbReference>
<gene>
    <name evidence="1" type="ORF">SAMN04488109_3690</name>
</gene>
<proteinExistence type="predicted"/>
<evidence type="ECO:0008006" key="3">
    <source>
        <dbReference type="Google" id="ProtNLM"/>
    </source>
</evidence>
<dbReference type="AlphaFoldDB" id="A0A1M5S111"/>
<sequence length="292" mass="33504">MKKFSILLGNGINNLDADNSWDNLLQRLAADIGFTIDEEKKKQFPLLYEEIFLTGANLKRKGVSETQLKKSICDNVSQIKKHPLYDVLRALPTDDIITTNYDFSVEGFEPKKNEGIVKEMLYSVFRHYRAGNKRVWHVHGDRLHPNSVNLGFEHYSGQLQNIRNYVATGTKYASKKYQLPLIKRLETGFLDGSSWLDLFFTTDIHIIGLTLGFVETDLWWLLTYRARIKIKKPKLVPNTITYYTPQKFVAGSKHKLDLLEATGVNVEKINKDGEAYYQDILSRLGSAPKKIS</sequence>
<reference evidence="1 2" key="1">
    <citation type="submission" date="2016-11" db="EMBL/GenBank/DDBJ databases">
        <authorList>
            <person name="Jaros S."/>
            <person name="Januszkiewicz K."/>
            <person name="Wedrychowicz H."/>
        </authorList>
    </citation>
    <scope>NUCLEOTIDE SEQUENCE [LARGE SCALE GENOMIC DNA]</scope>
    <source>
        <strain evidence="1 2">DSM 24574</strain>
    </source>
</reference>
<dbReference type="RefSeq" id="WP_073136744.1">
    <property type="nucleotide sequence ID" value="NZ_FQWQ01000002.1"/>
</dbReference>
<dbReference type="EMBL" id="FQWQ01000002">
    <property type="protein sequence ID" value="SHH32129.1"/>
    <property type="molecule type" value="Genomic_DNA"/>
</dbReference>
<protein>
    <recommendedName>
        <fullName evidence="3">SIR2-like domain-containing protein</fullName>
    </recommendedName>
</protein>
<evidence type="ECO:0000313" key="1">
    <source>
        <dbReference type="EMBL" id="SHH32129.1"/>
    </source>
</evidence>
<accession>A0A1M5S111</accession>
<name>A0A1M5S111_9BACT</name>
<dbReference type="OrthoDB" id="198887at2"/>
<keyword evidence="2" id="KW-1185">Reference proteome</keyword>